<dbReference type="GO" id="GO:0004252">
    <property type="term" value="F:serine-type endopeptidase activity"/>
    <property type="evidence" value="ECO:0007669"/>
    <property type="project" value="InterPro"/>
</dbReference>
<accession>A0AAW4MX42</accession>
<reference evidence="3 6" key="1">
    <citation type="submission" date="2021-06" db="EMBL/GenBank/DDBJ databases">
        <title>Collection of gut derived symbiotic bacterial strains cultured from healthy donors.</title>
        <authorList>
            <person name="Lin H."/>
            <person name="Littmann E."/>
            <person name="Pamer E.G."/>
        </authorList>
    </citation>
    <scope>NUCLEOTIDE SEQUENCE</scope>
    <source>
        <strain evidence="4 6">MSK.21.70</strain>
        <strain evidence="3">MSK.21.82</strain>
    </source>
</reference>
<dbReference type="AlphaFoldDB" id="A0AAW4MX42"/>
<sequence>MNNIKKYPITYTLLALCILTYIGTTLLFSMDMNAMQGLACGGFNPYYVQVTHQYYRLITANFIHFGLMHIVVNCYSMYNLSCFVEYLMGSKKYLIVILVSMLSTTGLPYIAYLLLGVGAHTVSGGISGVIFGIIGAIGALYLFYPTQLRDIARNLGMNVLLMLFISFIVPTISLSGHVSGMIGGFVSAYIILYITKRKRQKFFYSS</sequence>
<evidence type="ECO:0000259" key="2">
    <source>
        <dbReference type="Pfam" id="PF01694"/>
    </source>
</evidence>
<dbReference type="RefSeq" id="WP_217748156.1">
    <property type="nucleotide sequence ID" value="NZ_JAHOEB010000077.1"/>
</dbReference>
<keyword evidence="6" id="KW-1185">Reference proteome</keyword>
<proteinExistence type="predicted"/>
<feature type="domain" description="Peptidase S54 rhomboid" evidence="2">
    <location>
        <begin position="52"/>
        <end position="193"/>
    </location>
</feature>
<feature type="transmembrane region" description="Helical" evidence="1">
    <location>
        <begin position="155"/>
        <end position="172"/>
    </location>
</feature>
<dbReference type="GO" id="GO:0006508">
    <property type="term" value="P:proteolysis"/>
    <property type="evidence" value="ECO:0007669"/>
    <property type="project" value="UniProtKB-KW"/>
</dbReference>
<dbReference type="PANTHER" id="PTHR43066:SF11">
    <property type="entry name" value="PEPTIDASE S54 RHOMBOID DOMAIN-CONTAINING PROTEIN"/>
    <property type="match status" value="1"/>
</dbReference>
<protein>
    <submittedName>
        <fullName evidence="3">Rhomboid family intramembrane serine protease</fullName>
    </submittedName>
</protein>
<dbReference type="InterPro" id="IPR022764">
    <property type="entry name" value="Peptidase_S54_rhomboid_dom"/>
</dbReference>
<keyword evidence="1" id="KW-0812">Transmembrane</keyword>
<dbReference type="EMBL" id="JAHOEF010000080">
    <property type="protein sequence ID" value="MBV3383474.1"/>
    <property type="molecule type" value="Genomic_DNA"/>
</dbReference>
<keyword evidence="3" id="KW-0645">Protease</keyword>
<keyword evidence="3" id="KW-0378">Hydrolase</keyword>
<comment type="caution">
    <text evidence="3">The sequence shown here is derived from an EMBL/GenBank/DDBJ whole genome shotgun (WGS) entry which is preliminary data.</text>
</comment>
<organism evidence="3 5">
    <name type="scientific">Catenibacterium mitsuokai</name>
    <dbReference type="NCBI Taxonomy" id="100886"/>
    <lineage>
        <taxon>Bacteria</taxon>
        <taxon>Bacillati</taxon>
        <taxon>Bacillota</taxon>
        <taxon>Erysipelotrichia</taxon>
        <taxon>Erysipelotrichales</taxon>
        <taxon>Coprobacillaceae</taxon>
        <taxon>Catenibacterium</taxon>
    </lineage>
</organism>
<gene>
    <name evidence="3" type="ORF">KSV97_09675</name>
    <name evidence="4" type="ORF">KSW06_09510</name>
</gene>
<feature type="transmembrane region" description="Helical" evidence="1">
    <location>
        <begin position="121"/>
        <end position="143"/>
    </location>
</feature>
<feature type="transmembrane region" description="Helical" evidence="1">
    <location>
        <begin position="93"/>
        <end position="115"/>
    </location>
</feature>
<dbReference type="PANTHER" id="PTHR43066">
    <property type="entry name" value="RHOMBOID-RELATED PROTEIN"/>
    <property type="match status" value="1"/>
</dbReference>
<keyword evidence="1" id="KW-1133">Transmembrane helix</keyword>
<dbReference type="Pfam" id="PF01694">
    <property type="entry name" value="Rhomboid"/>
    <property type="match status" value="1"/>
</dbReference>
<feature type="transmembrane region" description="Helical" evidence="1">
    <location>
        <begin position="178"/>
        <end position="195"/>
    </location>
</feature>
<dbReference type="GO" id="GO:0016020">
    <property type="term" value="C:membrane"/>
    <property type="evidence" value="ECO:0007669"/>
    <property type="project" value="InterPro"/>
</dbReference>
<keyword evidence="1" id="KW-0472">Membrane</keyword>
<evidence type="ECO:0000313" key="4">
    <source>
        <dbReference type="EMBL" id="MBV3393478.1"/>
    </source>
</evidence>
<evidence type="ECO:0000313" key="6">
    <source>
        <dbReference type="Proteomes" id="UP001197492"/>
    </source>
</evidence>
<dbReference type="EMBL" id="JAHOEL010000077">
    <property type="protein sequence ID" value="MBV3393478.1"/>
    <property type="molecule type" value="Genomic_DNA"/>
</dbReference>
<name>A0AAW4MX42_9FIRM</name>
<dbReference type="Proteomes" id="UP001196408">
    <property type="component" value="Unassembled WGS sequence"/>
</dbReference>
<evidence type="ECO:0000313" key="3">
    <source>
        <dbReference type="EMBL" id="MBV3383474.1"/>
    </source>
</evidence>
<evidence type="ECO:0000256" key="1">
    <source>
        <dbReference type="SAM" id="Phobius"/>
    </source>
</evidence>
<dbReference type="Proteomes" id="UP001197492">
    <property type="component" value="Unassembled WGS sequence"/>
</dbReference>
<evidence type="ECO:0000313" key="5">
    <source>
        <dbReference type="Proteomes" id="UP001196408"/>
    </source>
</evidence>
<feature type="transmembrane region" description="Helical" evidence="1">
    <location>
        <begin position="7"/>
        <end position="28"/>
    </location>
</feature>